<evidence type="ECO:0000256" key="7">
    <source>
        <dbReference type="ARBA" id="ARBA00022679"/>
    </source>
</evidence>
<dbReference type="EC" id="2.7.1.11" evidence="5"/>
<dbReference type="PANTHER" id="PTHR13697:SF4">
    <property type="entry name" value="ATP-DEPENDENT 6-PHOSPHOFRUCTOKINASE"/>
    <property type="match status" value="1"/>
</dbReference>
<comment type="cofactor">
    <cofactor evidence="1">
        <name>Mg(2+)</name>
        <dbReference type="ChEBI" id="CHEBI:18420"/>
    </cofactor>
</comment>
<evidence type="ECO:0000313" key="18">
    <source>
        <dbReference type="Proteomes" id="UP001597199"/>
    </source>
</evidence>
<keyword evidence="10" id="KW-0418">Kinase</keyword>
<dbReference type="Pfam" id="PF00365">
    <property type="entry name" value="PFK"/>
    <property type="match status" value="1"/>
</dbReference>
<keyword evidence="7" id="KW-0808">Transferase</keyword>
<dbReference type="InterPro" id="IPR012003">
    <property type="entry name" value="ATP_PFK_prok-type"/>
</dbReference>
<dbReference type="EMBL" id="JBHTOA010000039">
    <property type="protein sequence ID" value="MFD1399708.1"/>
    <property type="molecule type" value="Genomic_DNA"/>
</dbReference>
<evidence type="ECO:0000256" key="13">
    <source>
        <dbReference type="ARBA" id="ARBA00023152"/>
    </source>
</evidence>
<evidence type="ECO:0000256" key="14">
    <source>
        <dbReference type="ARBA" id="ARBA00038478"/>
    </source>
</evidence>
<name>A0ABW4BHY5_9LACO</name>
<accession>A0ABW4BHY5</accession>
<evidence type="ECO:0000256" key="10">
    <source>
        <dbReference type="ARBA" id="ARBA00022777"/>
    </source>
</evidence>
<keyword evidence="6" id="KW-0963">Cytoplasm</keyword>
<proteinExistence type="inferred from homology"/>
<organism evidence="17 18">
    <name type="scientific">Lacticaseibacillus suilingensis</name>
    <dbReference type="NCBI Taxonomy" id="2799577"/>
    <lineage>
        <taxon>Bacteria</taxon>
        <taxon>Bacillati</taxon>
        <taxon>Bacillota</taxon>
        <taxon>Bacilli</taxon>
        <taxon>Lactobacillales</taxon>
        <taxon>Lactobacillaceae</taxon>
        <taxon>Lacticaseibacillus</taxon>
    </lineage>
</organism>
<dbReference type="Gene3D" id="3.40.50.450">
    <property type="match status" value="1"/>
</dbReference>
<keyword evidence="18" id="KW-1185">Reference proteome</keyword>
<dbReference type="PANTHER" id="PTHR13697">
    <property type="entry name" value="PHOSPHOFRUCTOKINASE"/>
    <property type="match status" value="1"/>
</dbReference>
<comment type="caution">
    <text evidence="17">The sequence shown here is derived from an EMBL/GenBank/DDBJ whole genome shotgun (WGS) entry which is preliminary data.</text>
</comment>
<evidence type="ECO:0000256" key="4">
    <source>
        <dbReference type="ARBA" id="ARBA00004679"/>
    </source>
</evidence>
<evidence type="ECO:0000256" key="6">
    <source>
        <dbReference type="ARBA" id="ARBA00022490"/>
    </source>
</evidence>
<keyword evidence="8" id="KW-0479">Metal-binding</keyword>
<evidence type="ECO:0000256" key="8">
    <source>
        <dbReference type="ARBA" id="ARBA00022723"/>
    </source>
</evidence>
<keyword evidence="12" id="KW-0460">Magnesium</keyword>
<evidence type="ECO:0000313" key="17">
    <source>
        <dbReference type="EMBL" id="MFD1399708.1"/>
    </source>
</evidence>
<dbReference type="PRINTS" id="PR00476">
    <property type="entry name" value="PHFRCTKINASE"/>
</dbReference>
<dbReference type="InterPro" id="IPR022953">
    <property type="entry name" value="ATP_PFK"/>
</dbReference>
<comment type="catalytic activity">
    <reaction evidence="15">
        <text>beta-D-fructose 6-phosphate + ATP = beta-D-fructose 1,6-bisphosphate + ADP + H(+)</text>
        <dbReference type="Rhea" id="RHEA:16109"/>
        <dbReference type="ChEBI" id="CHEBI:15378"/>
        <dbReference type="ChEBI" id="CHEBI:30616"/>
        <dbReference type="ChEBI" id="CHEBI:32966"/>
        <dbReference type="ChEBI" id="CHEBI:57634"/>
        <dbReference type="ChEBI" id="CHEBI:456216"/>
        <dbReference type="EC" id="2.7.1.11"/>
    </reaction>
</comment>
<dbReference type="Proteomes" id="UP001597199">
    <property type="component" value="Unassembled WGS sequence"/>
</dbReference>
<reference evidence="18" key="1">
    <citation type="journal article" date="2019" name="Int. J. Syst. Evol. Microbiol.">
        <title>The Global Catalogue of Microorganisms (GCM) 10K type strain sequencing project: providing services to taxonomists for standard genome sequencing and annotation.</title>
        <authorList>
            <consortium name="The Broad Institute Genomics Platform"/>
            <consortium name="The Broad Institute Genome Sequencing Center for Infectious Disease"/>
            <person name="Wu L."/>
            <person name="Ma J."/>
        </authorList>
    </citation>
    <scope>NUCLEOTIDE SEQUENCE [LARGE SCALE GENOMIC DNA]</scope>
    <source>
        <strain evidence="18">CCM 9110</strain>
    </source>
</reference>
<dbReference type="Gene3D" id="3.40.50.460">
    <property type="entry name" value="Phosphofructokinase domain"/>
    <property type="match status" value="1"/>
</dbReference>
<gene>
    <name evidence="17" type="ORF">ACFQ41_10355</name>
</gene>
<keyword evidence="9" id="KW-0547">Nucleotide-binding</keyword>
<comment type="similarity">
    <text evidence="14">Belongs to the phosphofructokinase type A (PFKA) family.</text>
</comment>
<dbReference type="SUPFAM" id="SSF53784">
    <property type="entry name" value="Phosphofructokinase"/>
    <property type="match status" value="1"/>
</dbReference>
<comment type="pathway">
    <text evidence="4">Carbohydrate degradation; glycolysis; D-glyceraldehyde 3-phosphate and glycerone phosphate from D-glucose: step 3/4.</text>
</comment>
<evidence type="ECO:0000256" key="9">
    <source>
        <dbReference type="ARBA" id="ARBA00022741"/>
    </source>
</evidence>
<dbReference type="PIRSF" id="PIRSF000532">
    <property type="entry name" value="ATP_PFK_prok"/>
    <property type="match status" value="1"/>
</dbReference>
<keyword evidence="13" id="KW-0324">Glycolysis</keyword>
<evidence type="ECO:0000256" key="2">
    <source>
        <dbReference type="ARBA" id="ARBA00002659"/>
    </source>
</evidence>
<evidence type="ECO:0000256" key="11">
    <source>
        <dbReference type="ARBA" id="ARBA00022840"/>
    </source>
</evidence>
<comment type="subcellular location">
    <subcellularLocation>
        <location evidence="3">Cytoplasm</location>
    </subcellularLocation>
</comment>
<comment type="function">
    <text evidence="2">Catalyzes the phosphorylation of D-fructose 6-phosphate to fructose 1,6-bisphosphate by ATP, the first committing step of glycolysis.</text>
</comment>
<keyword evidence="11" id="KW-0067">ATP-binding</keyword>
<dbReference type="InterPro" id="IPR000023">
    <property type="entry name" value="Phosphofructokinase_dom"/>
</dbReference>
<evidence type="ECO:0000256" key="1">
    <source>
        <dbReference type="ARBA" id="ARBA00001946"/>
    </source>
</evidence>
<sequence>MQIGVLCSGGDAPGMNAAVLGTADTSEAEVVFIKNGYRGIYERTFAFPNAIEIEASQAGAAIGTARFDEFRQPKTRAEIAKILHEEGLDALVVAGGNGSWEGARLLKAETGFPVIVVPATIDNDFPNTDYTLGFDSALDCISNAVDDLILTARSHHRVFLLEVMGRKSFELAESAAYANFSIPVLDESKDNLDRIAENVNKQGRSQILIVPEGLPDKQDAIEYLSEKIELETKYLNLSYLQRGAKPTTYDRLIGHRFGAEAISYLLANQDGYLGRKDGKIMLSNW</sequence>
<dbReference type="RefSeq" id="WP_204119891.1">
    <property type="nucleotide sequence ID" value="NZ_BOLV01000040.1"/>
</dbReference>
<feature type="domain" description="Phosphofructokinase" evidence="16">
    <location>
        <begin position="2"/>
        <end position="264"/>
    </location>
</feature>
<evidence type="ECO:0000256" key="3">
    <source>
        <dbReference type="ARBA" id="ARBA00004496"/>
    </source>
</evidence>
<evidence type="ECO:0000256" key="5">
    <source>
        <dbReference type="ARBA" id="ARBA00012055"/>
    </source>
</evidence>
<evidence type="ECO:0000259" key="16">
    <source>
        <dbReference type="Pfam" id="PF00365"/>
    </source>
</evidence>
<evidence type="ECO:0000256" key="15">
    <source>
        <dbReference type="ARBA" id="ARBA00048070"/>
    </source>
</evidence>
<dbReference type="InterPro" id="IPR035966">
    <property type="entry name" value="PKF_sf"/>
</dbReference>
<protein>
    <recommendedName>
        <fullName evidence="5">6-phosphofructokinase</fullName>
        <ecNumber evidence="5">2.7.1.11</ecNumber>
    </recommendedName>
</protein>
<evidence type="ECO:0000256" key="12">
    <source>
        <dbReference type="ARBA" id="ARBA00022842"/>
    </source>
</evidence>